<reference evidence="3" key="1">
    <citation type="submission" date="2020-05" db="EMBL/GenBank/DDBJ databases">
        <authorList>
            <person name="Chiriac C."/>
            <person name="Salcher M."/>
            <person name="Ghai R."/>
            <person name="Kavagutti S V."/>
        </authorList>
    </citation>
    <scope>NUCLEOTIDE SEQUENCE</scope>
</reference>
<dbReference type="PANTHER" id="PTHR43591">
    <property type="entry name" value="METHYLTRANSFERASE"/>
    <property type="match status" value="1"/>
</dbReference>
<dbReference type="AlphaFoldDB" id="A0A6J7IW25"/>
<dbReference type="Gene3D" id="3.40.50.150">
    <property type="entry name" value="Vaccinia Virus protein VP39"/>
    <property type="match status" value="1"/>
</dbReference>
<organism evidence="3">
    <name type="scientific">freshwater metagenome</name>
    <dbReference type="NCBI Taxonomy" id="449393"/>
    <lineage>
        <taxon>unclassified sequences</taxon>
        <taxon>metagenomes</taxon>
        <taxon>ecological metagenomes</taxon>
    </lineage>
</organism>
<sequence length="306" mass="32670">MADDATTDEATTDDPGDRRGDELGFATDGRRVDAAEFAAINARHWDDLAEAHDRGTGRFYDTDALIRGENPLWRVEREGLALGAPDGLDGLDVLHLQCHLAADAIHFARQGARVTGLDASLVALERAAARAERCGVDVRWVRADASSPPHDLDGGFDLVWATIGVTGWAHDLDRWTAACARLLRPGGRLVLIDVHPLYGMFATVTPPVADFPYGGGTVLAFDEGGSYDDPDAPVEATEAAVAAWDVGQHVAAAVRAGLTIEHLAEHTASEHDPRGMLTPEADGSCRLRLGPGQPPVPLLFTLVARR</sequence>
<dbReference type="CDD" id="cd02440">
    <property type="entry name" value="AdoMet_MTases"/>
    <property type="match status" value="1"/>
</dbReference>
<protein>
    <submittedName>
        <fullName evidence="3">Unannotated protein</fullName>
    </submittedName>
</protein>
<dbReference type="InterPro" id="IPR041698">
    <property type="entry name" value="Methyltransf_25"/>
</dbReference>
<feature type="compositionally biased region" description="Acidic residues" evidence="1">
    <location>
        <begin position="1"/>
        <end position="14"/>
    </location>
</feature>
<dbReference type="SUPFAM" id="SSF53335">
    <property type="entry name" value="S-adenosyl-L-methionine-dependent methyltransferases"/>
    <property type="match status" value="1"/>
</dbReference>
<dbReference type="EMBL" id="CAFBMK010000187">
    <property type="protein sequence ID" value="CAB4934447.1"/>
    <property type="molecule type" value="Genomic_DNA"/>
</dbReference>
<evidence type="ECO:0000256" key="1">
    <source>
        <dbReference type="SAM" id="MobiDB-lite"/>
    </source>
</evidence>
<proteinExistence type="predicted"/>
<feature type="domain" description="Methyltransferase" evidence="2">
    <location>
        <begin position="93"/>
        <end position="187"/>
    </location>
</feature>
<evidence type="ECO:0000259" key="2">
    <source>
        <dbReference type="Pfam" id="PF13649"/>
    </source>
</evidence>
<gene>
    <name evidence="3" type="ORF">UFOPK3564_02565</name>
</gene>
<feature type="compositionally biased region" description="Basic and acidic residues" evidence="1">
    <location>
        <begin position="15"/>
        <end position="24"/>
    </location>
</feature>
<name>A0A6J7IW25_9ZZZZ</name>
<dbReference type="Pfam" id="PF13649">
    <property type="entry name" value="Methyltransf_25"/>
    <property type="match status" value="1"/>
</dbReference>
<feature type="region of interest" description="Disordered" evidence="1">
    <location>
        <begin position="1"/>
        <end position="24"/>
    </location>
</feature>
<accession>A0A6J7IW25</accession>
<dbReference type="InterPro" id="IPR029063">
    <property type="entry name" value="SAM-dependent_MTases_sf"/>
</dbReference>
<evidence type="ECO:0000313" key="3">
    <source>
        <dbReference type="EMBL" id="CAB4934447.1"/>
    </source>
</evidence>